<gene>
    <name evidence="2" type="ordered locus">Dd1591_2820</name>
</gene>
<protein>
    <recommendedName>
        <fullName evidence="1">DUF4123 domain-containing protein</fullName>
    </recommendedName>
</protein>
<evidence type="ECO:0000313" key="2">
    <source>
        <dbReference type="EMBL" id="ACT07643.1"/>
    </source>
</evidence>
<organism evidence="2 3">
    <name type="scientific">Dickeya chrysanthemi (strain Ech1591)</name>
    <name type="common">Dickeya zeae (strain Ech1591)</name>
    <dbReference type="NCBI Taxonomy" id="561229"/>
    <lineage>
        <taxon>Bacteria</taxon>
        <taxon>Pseudomonadati</taxon>
        <taxon>Pseudomonadota</taxon>
        <taxon>Gammaproteobacteria</taxon>
        <taxon>Enterobacterales</taxon>
        <taxon>Pectobacteriaceae</taxon>
        <taxon>Dickeya</taxon>
    </lineage>
</organism>
<dbReference type="EMBL" id="CP001655">
    <property type="protein sequence ID" value="ACT07643.1"/>
    <property type="molecule type" value="Genomic_DNA"/>
</dbReference>
<accession>C6CNW8</accession>
<dbReference type="KEGG" id="dze:Dd1591_2820"/>
<dbReference type="InterPro" id="IPR025391">
    <property type="entry name" value="DUF4123"/>
</dbReference>
<evidence type="ECO:0000259" key="1">
    <source>
        <dbReference type="Pfam" id="PF13503"/>
    </source>
</evidence>
<dbReference type="eggNOG" id="ENOG502Z9DI">
    <property type="taxonomic scope" value="Bacteria"/>
</dbReference>
<dbReference type="STRING" id="561229.Dd1591_2820"/>
<reference evidence="2 3" key="1">
    <citation type="submission" date="2009-06" db="EMBL/GenBank/DDBJ databases">
        <title>Complete sequence of Dickeya zeae Ech1591.</title>
        <authorList>
            <consortium name="US DOE Joint Genome Institute"/>
            <person name="Lucas S."/>
            <person name="Copeland A."/>
            <person name="Lapidus A."/>
            <person name="Glavina del Rio T."/>
            <person name="Tice H."/>
            <person name="Bruce D."/>
            <person name="Goodwin L."/>
            <person name="Pitluck S."/>
            <person name="Chertkov O."/>
            <person name="Brettin T."/>
            <person name="Detter J.C."/>
            <person name="Han C."/>
            <person name="Larimer F."/>
            <person name="Land M."/>
            <person name="Hauser L."/>
            <person name="Kyrpides N."/>
            <person name="Ovchinnikova G."/>
            <person name="Balakrishnan V."/>
            <person name="Glasner J."/>
            <person name="Perna N.T."/>
        </authorList>
    </citation>
    <scope>NUCLEOTIDE SEQUENCE [LARGE SCALE GENOMIC DNA]</scope>
    <source>
        <strain evidence="2 3">Ech1591</strain>
    </source>
</reference>
<dbReference type="Proteomes" id="UP000002735">
    <property type="component" value="Chromosome"/>
</dbReference>
<proteinExistence type="predicted"/>
<name>C6CNW8_DICC1</name>
<feature type="domain" description="DUF4123" evidence="1">
    <location>
        <begin position="25"/>
        <end position="151"/>
    </location>
</feature>
<evidence type="ECO:0000313" key="3">
    <source>
        <dbReference type="Proteomes" id="UP000002735"/>
    </source>
</evidence>
<dbReference type="AlphaFoldDB" id="C6CNW8"/>
<sequence>MTPVNIMTITGYTLFELSQHCSLPLYAIIDPMRYPALPDFWRAFQPRAAQIWQPLRFEGADDDWQCWAPLVVLVEEGGPGETLLHWLADSQPARHHGVMLMHSERALSQMAAFWQQRLRCRYPDGTLALLRSYVADVLQLWWRTLNSEERAAFIGPLTELYLPLADDEPNAPCRYQALWRTDEAQPMPPSAHDDYLITLNRYQFYLLSHDNRLHRLANELFLHVSALYWAELDVEVVKSRFLSGIALAQARYPRASEAECEAWSAHRWVIGSEFYHHPVFIHLLERYSLGDSIRIFKSDSARVDDVRLHYHRPGWMRGELPDTTEVMP</sequence>
<dbReference type="Pfam" id="PF13503">
    <property type="entry name" value="DUF4123"/>
    <property type="match status" value="1"/>
</dbReference>
<dbReference type="HOGENOM" id="CLU_873913_0_0_6"/>